<feature type="non-terminal residue" evidence="1">
    <location>
        <position position="1"/>
    </location>
</feature>
<sequence length="91" mass="10884">VSSLILDQYSVLELWPQVSISWLYQEFGDYREHAKFLSEKTCHYWNRKGITTYQYELNLEFISLILGEDHVLLGEIDYLCINGMWEEFQIA</sequence>
<protein>
    <submittedName>
        <fullName evidence="1">Uncharacterized protein</fullName>
    </submittedName>
</protein>
<proteinExistence type="predicted"/>
<reference evidence="1" key="1">
    <citation type="submission" date="2018-05" db="EMBL/GenBank/DDBJ databases">
        <authorList>
            <person name="Lanie J.A."/>
            <person name="Ng W.-L."/>
            <person name="Kazmierczak K.M."/>
            <person name="Andrzejewski T.M."/>
            <person name="Davidsen T.M."/>
            <person name="Wayne K.J."/>
            <person name="Tettelin H."/>
            <person name="Glass J.I."/>
            <person name="Rusch D."/>
            <person name="Podicherti R."/>
            <person name="Tsui H.-C.T."/>
            <person name="Winkler M.E."/>
        </authorList>
    </citation>
    <scope>NUCLEOTIDE SEQUENCE</scope>
</reference>
<dbReference type="EMBL" id="UINC01074349">
    <property type="protein sequence ID" value="SVC11449.1"/>
    <property type="molecule type" value="Genomic_DNA"/>
</dbReference>
<name>A0A382JIC6_9ZZZZ</name>
<accession>A0A382JIC6</accession>
<gene>
    <name evidence="1" type="ORF">METZ01_LOCUS264303</name>
</gene>
<organism evidence="1">
    <name type="scientific">marine metagenome</name>
    <dbReference type="NCBI Taxonomy" id="408172"/>
    <lineage>
        <taxon>unclassified sequences</taxon>
        <taxon>metagenomes</taxon>
        <taxon>ecological metagenomes</taxon>
    </lineage>
</organism>
<evidence type="ECO:0000313" key="1">
    <source>
        <dbReference type="EMBL" id="SVC11449.1"/>
    </source>
</evidence>
<dbReference type="AlphaFoldDB" id="A0A382JIC6"/>